<proteinExistence type="predicted"/>
<name>A0ABT5RX86_9BURK</name>
<dbReference type="InterPro" id="IPR054257">
    <property type="entry name" value="DUF6988"/>
</dbReference>
<dbReference type="Pfam" id="PF22491">
    <property type="entry name" value="DUF6988"/>
    <property type="match status" value="1"/>
</dbReference>
<accession>A0ABT5RX86</accession>
<protein>
    <submittedName>
        <fullName evidence="1">Uncharacterized protein</fullName>
    </submittedName>
</protein>
<gene>
    <name evidence="1" type="ORF">OIN59_12770</name>
</gene>
<organism evidence="1 2">
    <name type="scientific">Acidovorax benzenivorans</name>
    <dbReference type="NCBI Taxonomy" id="2987520"/>
    <lineage>
        <taxon>Bacteria</taxon>
        <taxon>Pseudomonadati</taxon>
        <taxon>Pseudomonadota</taxon>
        <taxon>Betaproteobacteria</taxon>
        <taxon>Burkholderiales</taxon>
        <taxon>Comamonadaceae</taxon>
        <taxon>Acidovorax</taxon>
    </lineage>
</organism>
<reference evidence="1" key="1">
    <citation type="submission" date="2022-10" db="EMBL/GenBank/DDBJ databases">
        <title>Description of microaerobic benzene degrading bacteria.</title>
        <authorList>
            <person name="Bedics A."/>
            <person name="Tancsics A."/>
            <person name="Banerjee S."/>
        </authorList>
    </citation>
    <scope>NUCLEOTIDE SEQUENCE</scope>
    <source>
        <strain evidence="1">D2M1</strain>
    </source>
</reference>
<dbReference type="RefSeq" id="WP_274110816.1">
    <property type="nucleotide sequence ID" value="NZ_JAPCKI010000006.1"/>
</dbReference>
<dbReference type="EMBL" id="JAPCKI010000006">
    <property type="protein sequence ID" value="MDD2178304.1"/>
    <property type="molecule type" value="Genomic_DNA"/>
</dbReference>
<keyword evidence="2" id="KW-1185">Reference proteome</keyword>
<evidence type="ECO:0000313" key="1">
    <source>
        <dbReference type="EMBL" id="MDD2178304.1"/>
    </source>
</evidence>
<evidence type="ECO:0000313" key="2">
    <source>
        <dbReference type="Proteomes" id="UP001148932"/>
    </source>
</evidence>
<comment type="caution">
    <text evidence="1">The sequence shown here is derived from an EMBL/GenBank/DDBJ whole genome shotgun (WGS) entry which is preliminary data.</text>
</comment>
<sequence length="222" mass="24081">MEETIINNDDPLEHMLRRSNALQERLDELLGDAEFDGSPRGESALGMCLVAMEHAAAMRALMALRLPTSAVGLMRLQFETLTRAMWLLYAASDAAIEKLLAPLTLQSEQAAKNLPGASEMIEQIGKRVGQGAPAAAHQMLSHFKEVTWHAMNSFVHGGIHPLRRNAEGFPVDLALQVLRSSNGLTTMTGMTMAVLTGDEAVAKPVSKIQPAFADCLPDLLRP</sequence>
<dbReference type="Proteomes" id="UP001148932">
    <property type="component" value="Unassembled WGS sequence"/>
</dbReference>